<dbReference type="SUPFAM" id="SSF51197">
    <property type="entry name" value="Clavaminate synthase-like"/>
    <property type="match status" value="1"/>
</dbReference>
<evidence type="ECO:0008006" key="3">
    <source>
        <dbReference type="Google" id="ProtNLM"/>
    </source>
</evidence>
<name>A0ABS0AVV7_9GAMM</name>
<accession>A0ABS0AVV7</accession>
<dbReference type="Pfam" id="PF05721">
    <property type="entry name" value="PhyH"/>
    <property type="match status" value="1"/>
</dbReference>
<protein>
    <recommendedName>
        <fullName evidence="3">Phytanoyl-CoA dioxygenase</fullName>
    </recommendedName>
</protein>
<dbReference type="EMBL" id="ARXX01000074">
    <property type="protein sequence ID" value="MBF5058089.1"/>
    <property type="molecule type" value="Genomic_DNA"/>
</dbReference>
<sequence length="277" mass="30930">MLNDRNLDYLRGCDPAELARRVETVSLPSLEPAQPVHERLREQGIVVVPDFIDPSELDGLDDVIARLGRLRDEFAAAGWDHQENEEYLIQNGGVRVAGYTNLAGYPKPVVQVRQGHDLGMVDVFNADRLFPELGEVLRPRLESPALIEVLSGAGSAHQPRNLNIYLNRNIRRTRGFHVDAYARQVKAFIYLSDVTGLGDGPYTYVAGSHRPDTYRRLNRKLAEDLPNATETPVVPLDRVIPVLGRRGSLIISDQAGFHRGFPQDQGATRCVAVMNYK</sequence>
<evidence type="ECO:0000313" key="2">
    <source>
        <dbReference type="Proteomes" id="UP000662703"/>
    </source>
</evidence>
<evidence type="ECO:0000313" key="1">
    <source>
        <dbReference type="EMBL" id="MBF5058089.1"/>
    </source>
</evidence>
<comment type="caution">
    <text evidence="1">The sequence shown here is derived from an EMBL/GenBank/DDBJ whole genome shotgun (WGS) entry which is preliminary data.</text>
</comment>
<gene>
    <name evidence="1" type="ORF">Y5W_03383</name>
</gene>
<proteinExistence type="predicted"/>
<keyword evidence="2" id="KW-1185">Reference proteome</keyword>
<reference evidence="1 2" key="1">
    <citation type="submission" date="2012-09" db="EMBL/GenBank/DDBJ databases">
        <title>Genome Sequence of alkane-degrading Bacterium Alcanivorax sp. 521-1.</title>
        <authorList>
            <person name="Lai Q."/>
            <person name="Shao Z."/>
        </authorList>
    </citation>
    <scope>NUCLEOTIDE SEQUENCE [LARGE SCALE GENOMIC DNA]</scope>
    <source>
        <strain evidence="1 2">521-1</strain>
    </source>
</reference>
<dbReference type="InterPro" id="IPR008775">
    <property type="entry name" value="Phytyl_CoA_dOase-like"/>
</dbReference>
<organism evidence="1 2">
    <name type="scientific">Alloalcanivorax profundimaris</name>
    <dbReference type="NCBI Taxonomy" id="2735259"/>
    <lineage>
        <taxon>Bacteria</taxon>
        <taxon>Pseudomonadati</taxon>
        <taxon>Pseudomonadota</taxon>
        <taxon>Gammaproteobacteria</taxon>
        <taxon>Oceanospirillales</taxon>
        <taxon>Alcanivoracaceae</taxon>
        <taxon>Alloalcanivorax</taxon>
    </lineage>
</organism>
<dbReference type="Proteomes" id="UP000662703">
    <property type="component" value="Unassembled WGS sequence"/>
</dbReference>
<dbReference type="Gene3D" id="2.60.120.620">
    <property type="entry name" value="q2cbj1_9rhob like domain"/>
    <property type="match status" value="1"/>
</dbReference>